<name>D8RYB8_SELML</name>
<evidence type="ECO:0000256" key="9">
    <source>
        <dbReference type="ARBA" id="ARBA00023004"/>
    </source>
</evidence>
<keyword evidence="6" id="KW-0828">Tyrosine catabolism</keyword>
<evidence type="ECO:0000256" key="5">
    <source>
        <dbReference type="ARBA" id="ARBA00022723"/>
    </source>
</evidence>
<evidence type="ECO:0000259" key="14">
    <source>
        <dbReference type="Pfam" id="PF20510"/>
    </source>
</evidence>
<dbReference type="InterPro" id="IPR005708">
    <property type="entry name" value="Homogentis_dOase"/>
</dbReference>
<dbReference type="GO" id="GO:0046872">
    <property type="term" value="F:metal ion binding"/>
    <property type="evidence" value="ECO:0007669"/>
    <property type="project" value="UniProtKB-KW"/>
</dbReference>
<feature type="binding site" evidence="12">
    <location>
        <position position="357"/>
    </location>
    <ligand>
        <name>homogentisate</name>
        <dbReference type="ChEBI" id="CHEBI:16169"/>
    </ligand>
</feature>
<keyword evidence="7" id="KW-0223">Dioxygenase</keyword>
<feature type="domain" description="Homogentisate 1,2-dioxygenase C-terminal" evidence="13">
    <location>
        <begin position="287"/>
        <end position="441"/>
    </location>
</feature>
<dbReference type="UniPathway" id="UPA00139">
    <property type="reaction ID" value="UER00339"/>
</dbReference>
<dbReference type="InParanoid" id="D8RYB8"/>
<dbReference type="SUPFAM" id="SSF51182">
    <property type="entry name" value="RmlC-like cupins"/>
    <property type="match status" value="1"/>
</dbReference>
<evidence type="ECO:0000256" key="4">
    <source>
        <dbReference type="ARBA" id="ARBA00013127"/>
    </source>
</evidence>
<reference evidence="15 16" key="1">
    <citation type="journal article" date="2011" name="Science">
        <title>The Selaginella genome identifies genetic changes associated with the evolution of vascular plants.</title>
        <authorList>
            <person name="Banks J.A."/>
            <person name="Nishiyama T."/>
            <person name="Hasebe M."/>
            <person name="Bowman J.L."/>
            <person name="Gribskov M."/>
            <person name="dePamphilis C."/>
            <person name="Albert V.A."/>
            <person name="Aono N."/>
            <person name="Aoyama T."/>
            <person name="Ambrose B.A."/>
            <person name="Ashton N.W."/>
            <person name="Axtell M.J."/>
            <person name="Barker E."/>
            <person name="Barker M.S."/>
            <person name="Bennetzen J.L."/>
            <person name="Bonawitz N.D."/>
            <person name="Chapple C."/>
            <person name="Cheng C."/>
            <person name="Correa L.G."/>
            <person name="Dacre M."/>
            <person name="DeBarry J."/>
            <person name="Dreyer I."/>
            <person name="Elias M."/>
            <person name="Engstrom E.M."/>
            <person name="Estelle M."/>
            <person name="Feng L."/>
            <person name="Finet C."/>
            <person name="Floyd S.K."/>
            <person name="Frommer W.B."/>
            <person name="Fujita T."/>
            <person name="Gramzow L."/>
            <person name="Gutensohn M."/>
            <person name="Harholt J."/>
            <person name="Hattori M."/>
            <person name="Heyl A."/>
            <person name="Hirai T."/>
            <person name="Hiwatashi Y."/>
            <person name="Ishikawa M."/>
            <person name="Iwata M."/>
            <person name="Karol K.G."/>
            <person name="Koehler B."/>
            <person name="Kolukisaoglu U."/>
            <person name="Kubo M."/>
            <person name="Kurata T."/>
            <person name="Lalonde S."/>
            <person name="Li K."/>
            <person name="Li Y."/>
            <person name="Litt A."/>
            <person name="Lyons E."/>
            <person name="Manning G."/>
            <person name="Maruyama T."/>
            <person name="Michael T.P."/>
            <person name="Mikami K."/>
            <person name="Miyazaki S."/>
            <person name="Morinaga S."/>
            <person name="Murata T."/>
            <person name="Mueller-Roeber B."/>
            <person name="Nelson D.R."/>
            <person name="Obara M."/>
            <person name="Oguri Y."/>
            <person name="Olmstead R.G."/>
            <person name="Onodera N."/>
            <person name="Petersen B.L."/>
            <person name="Pils B."/>
            <person name="Prigge M."/>
            <person name="Rensing S.A."/>
            <person name="Riano-Pachon D.M."/>
            <person name="Roberts A.W."/>
            <person name="Sato Y."/>
            <person name="Scheller H.V."/>
            <person name="Schulz B."/>
            <person name="Schulz C."/>
            <person name="Shakirov E.V."/>
            <person name="Shibagaki N."/>
            <person name="Shinohara N."/>
            <person name="Shippen D.E."/>
            <person name="Soerensen I."/>
            <person name="Sotooka R."/>
            <person name="Sugimoto N."/>
            <person name="Sugita M."/>
            <person name="Sumikawa N."/>
            <person name="Tanurdzic M."/>
            <person name="Theissen G."/>
            <person name="Ulvskov P."/>
            <person name="Wakazuki S."/>
            <person name="Weng J.K."/>
            <person name="Willats W.W."/>
            <person name="Wipf D."/>
            <person name="Wolf P.G."/>
            <person name="Yang L."/>
            <person name="Zimmer A.D."/>
            <person name="Zhu Q."/>
            <person name="Mitros T."/>
            <person name="Hellsten U."/>
            <person name="Loque D."/>
            <person name="Otillar R."/>
            <person name="Salamov A."/>
            <person name="Schmutz J."/>
            <person name="Shapiro H."/>
            <person name="Lindquist E."/>
            <person name="Lucas S."/>
            <person name="Rokhsar D."/>
            <person name="Grigoriev I.V."/>
        </authorList>
    </citation>
    <scope>NUCLEOTIDE SEQUENCE [LARGE SCALE GENOMIC DNA]</scope>
</reference>
<gene>
    <name evidence="15" type="ORF">SELMODRAFT_151052</name>
</gene>
<dbReference type="InterPro" id="IPR014710">
    <property type="entry name" value="RmlC-like_jellyroll"/>
</dbReference>
<feature type="binding site" evidence="12">
    <location>
        <position position="348"/>
    </location>
    <ligand>
        <name>Fe cation</name>
        <dbReference type="ChEBI" id="CHEBI:24875"/>
    </ligand>
</feature>
<dbReference type="eggNOG" id="KOG1417">
    <property type="taxonomic scope" value="Eukaryota"/>
</dbReference>
<evidence type="ECO:0000256" key="11">
    <source>
        <dbReference type="PIRSR" id="PIRSR605708-1"/>
    </source>
</evidence>
<protein>
    <recommendedName>
        <fullName evidence="4">homogentisate 1,2-dioxygenase</fullName>
        <ecNumber evidence="4">1.13.11.5</ecNumber>
    </recommendedName>
</protein>
<feature type="binding site" evidence="12">
    <location>
        <position position="342"/>
    </location>
    <ligand>
        <name>Fe cation</name>
        <dbReference type="ChEBI" id="CHEBI:24875"/>
    </ligand>
</feature>
<dbReference type="Gene3D" id="2.60.120.10">
    <property type="entry name" value="Jelly Rolls"/>
    <property type="match status" value="1"/>
</dbReference>
<keyword evidence="5 12" id="KW-0479">Metal-binding</keyword>
<dbReference type="Pfam" id="PF20510">
    <property type="entry name" value="HgmA_N"/>
    <property type="match status" value="1"/>
</dbReference>
<dbReference type="Proteomes" id="UP000001514">
    <property type="component" value="Unassembled WGS sequence"/>
</dbReference>
<evidence type="ECO:0000256" key="7">
    <source>
        <dbReference type="ARBA" id="ARBA00022964"/>
    </source>
</evidence>
<dbReference type="InterPro" id="IPR046452">
    <property type="entry name" value="HgmA_N"/>
</dbReference>
<evidence type="ECO:0000256" key="12">
    <source>
        <dbReference type="PIRSR" id="PIRSR605708-2"/>
    </source>
</evidence>
<dbReference type="STRING" id="88036.D8RYB8"/>
<evidence type="ECO:0000256" key="6">
    <source>
        <dbReference type="ARBA" id="ARBA00022878"/>
    </source>
</evidence>
<dbReference type="OrthoDB" id="1689029at2759"/>
<dbReference type="GO" id="GO:0006559">
    <property type="term" value="P:L-phenylalanine catabolic process"/>
    <property type="evidence" value="ECO:0000318"/>
    <property type="project" value="GO_Central"/>
</dbReference>
<accession>D8RYB8</accession>
<dbReference type="Pfam" id="PF04209">
    <property type="entry name" value="HgmA_C"/>
    <property type="match status" value="1"/>
</dbReference>
<dbReference type="FunCoup" id="D8RYB8">
    <property type="interactions" value="413"/>
</dbReference>
<dbReference type="EC" id="1.13.11.5" evidence="4"/>
<keyword evidence="9 12" id="KW-0408">Iron</keyword>
<evidence type="ECO:0000313" key="16">
    <source>
        <dbReference type="Proteomes" id="UP000001514"/>
    </source>
</evidence>
<dbReference type="Gramene" id="EFJ23070">
    <property type="protein sequence ID" value="EFJ23070"/>
    <property type="gene ID" value="SELMODRAFT_151052"/>
</dbReference>
<evidence type="ECO:0000256" key="8">
    <source>
        <dbReference type="ARBA" id="ARBA00023002"/>
    </source>
</evidence>
<comment type="pathway">
    <text evidence="2">Amino-acid degradation; L-phenylalanine degradation; acetoacetate and fumarate from L-phenylalanine: step 4/6.</text>
</comment>
<evidence type="ECO:0000313" key="15">
    <source>
        <dbReference type="EMBL" id="EFJ23070.1"/>
    </source>
</evidence>
<feature type="binding site" evidence="12">
    <location>
        <position position="378"/>
    </location>
    <ligand>
        <name>Fe cation</name>
        <dbReference type="ChEBI" id="CHEBI:24875"/>
    </ligand>
</feature>
<dbReference type="InterPro" id="IPR011051">
    <property type="entry name" value="RmlC_Cupin_sf"/>
</dbReference>
<feature type="binding site" evidence="12">
    <location>
        <position position="378"/>
    </location>
    <ligand>
        <name>homogentisate</name>
        <dbReference type="ChEBI" id="CHEBI:16169"/>
    </ligand>
</feature>
<evidence type="ECO:0000256" key="1">
    <source>
        <dbReference type="ARBA" id="ARBA00001962"/>
    </source>
</evidence>
<dbReference type="KEGG" id="smo:SELMODRAFT_151052"/>
<evidence type="ECO:0000256" key="3">
    <source>
        <dbReference type="ARBA" id="ARBA00007757"/>
    </source>
</evidence>
<evidence type="ECO:0000256" key="10">
    <source>
        <dbReference type="ARBA" id="ARBA00023232"/>
    </source>
</evidence>
<dbReference type="PANTHER" id="PTHR11056">
    <property type="entry name" value="HOMOGENTISATE 1,2-DIOXYGENASE"/>
    <property type="match status" value="1"/>
</dbReference>
<dbReference type="EMBL" id="GL377594">
    <property type="protein sequence ID" value="EFJ23070.1"/>
    <property type="molecule type" value="Genomic_DNA"/>
</dbReference>
<keyword evidence="16" id="KW-1185">Reference proteome</keyword>
<dbReference type="OMA" id="WQGNYYP"/>
<dbReference type="NCBIfam" id="TIGR01015">
    <property type="entry name" value="hmgA"/>
    <property type="match status" value="1"/>
</dbReference>
<dbReference type="HOGENOM" id="CLU_027174_0_0_1"/>
<proteinExistence type="inferred from homology"/>
<keyword evidence="8" id="KW-0560">Oxidoreductase</keyword>
<dbReference type="FunFam" id="2.60.120.10:FF:000034">
    <property type="entry name" value="Homogentisate 1,2-dioxygenase"/>
    <property type="match status" value="1"/>
</dbReference>
<evidence type="ECO:0000256" key="2">
    <source>
        <dbReference type="ARBA" id="ARBA00004704"/>
    </source>
</evidence>
<dbReference type="AlphaFoldDB" id="D8RYB8"/>
<feature type="domain" description="Homogentisate 1,2-dioxygenase N-terminal" evidence="14">
    <location>
        <begin position="12"/>
        <end position="286"/>
    </location>
</feature>
<organism evidence="16">
    <name type="scientific">Selaginella moellendorffii</name>
    <name type="common">Spikemoss</name>
    <dbReference type="NCBI Taxonomy" id="88036"/>
    <lineage>
        <taxon>Eukaryota</taxon>
        <taxon>Viridiplantae</taxon>
        <taxon>Streptophyta</taxon>
        <taxon>Embryophyta</taxon>
        <taxon>Tracheophyta</taxon>
        <taxon>Lycopodiopsida</taxon>
        <taxon>Selaginellales</taxon>
        <taxon>Selaginellaceae</taxon>
        <taxon>Selaginella</taxon>
    </lineage>
</organism>
<dbReference type="GO" id="GO:0004411">
    <property type="term" value="F:homogentisate 1,2-dioxygenase activity"/>
    <property type="evidence" value="ECO:0000318"/>
    <property type="project" value="GO_Central"/>
</dbReference>
<sequence length="445" mass="49795">MEKRECEFENLEYQRGFGNHFRSEALQGALPNGQNSPLHCPYGLYAEQLSGTAFTTPRKQNFRSWLYRIKPSVGHEPFQLYSSPSLNFAGVIDKDRFLTTPTQLRWKPLECPEHPRDFVHGLFTVCGAGSPFLRHGYMIHIYVANKSMEDCALANADGDFLIVPQQGRLWIKTEFGKLQVCPGEIVVLQLGMRFAIELPDATSRGYILEVFSGHFQLPDLGLIGANGLAEVGEFETPVAWFENKHCEAGFTIFHKFGGQMFSAKQEHSPFNVVAWHGNYAPYKYDLRKFCPVNTVLFDHADPSINTVLTVPSEKPGMAVVDFVVFPPRWSVAEHTFRPPYFHRNCMSEFMGLISGSYEAKAGGFLPGGASLHCCMTPHGVDATTYESTISATSQEPVKVSTNALAFMFESSLTPQVAISAYNSQQRDAEYHQCWSGLNSHFALES</sequence>
<comment type="similarity">
    <text evidence="3">Belongs to the homogentisate dioxygenase family.</text>
</comment>
<keyword evidence="10" id="KW-0585">Phenylalanine catabolism</keyword>
<feature type="active site" description="Proton acceptor" evidence="11">
    <location>
        <position position="299"/>
    </location>
</feature>
<dbReference type="CDD" id="cd07000">
    <property type="entry name" value="cupin_HGO_N"/>
    <property type="match status" value="1"/>
</dbReference>
<dbReference type="PANTHER" id="PTHR11056:SF0">
    <property type="entry name" value="HOMOGENTISATE 1,2-DIOXYGENASE"/>
    <property type="match status" value="1"/>
</dbReference>
<evidence type="ECO:0000259" key="13">
    <source>
        <dbReference type="Pfam" id="PF04209"/>
    </source>
</evidence>
<dbReference type="GO" id="GO:0006572">
    <property type="term" value="P:L-tyrosine catabolic process"/>
    <property type="evidence" value="ECO:0007669"/>
    <property type="project" value="UniProtKB-KW"/>
</dbReference>
<dbReference type="InterPro" id="IPR046451">
    <property type="entry name" value="HgmA_C"/>
</dbReference>
<comment type="cofactor">
    <cofactor evidence="1 12">
        <name>Fe cation</name>
        <dbReference type="ChEBI" id="CHEBI:24875"/>
    </cofactor>
</comment>